<name>A0A6N8FCI1_9GAMM</name>
<dbReference type="Gene3D" id="3.20.20.450">
    <property type="entry name" value="EAL domain"/>
    <property type="match status" value="1"/>
</dbReference>
<dbReference type="GO" id="GO:0071111">
    <property type="term" value="F:cyclic-guanylate-specific phosphodiesterase activity"/>
    <property type="evidence" value="ECO:0007669"/>
    <property type="project" value="InterPro"/>
</dbReference>
<gene>
    <name evidence="4" type="ORF">GNP35_10425</name>
</gene>
<organism evidence="4 5">
    <name type="scientific">Psychrosphaera haliotis</name>
    <dbReference type="NCBI Taxonomy" id="555083"/>
    <lineage>
        <taxon>Bacteria</taxon>
        <taxon>Pseudomonadati</taxon>
        <taxon>Pseudomonadota</taxon>
        <taxon>Gammaproteobacteria</taxon>
        <taxon>Alteromonadales</taxon>
        <taxon>Pseudoalteromonadaceae</taxon>
        <taxon>Psychrosphaera</taxon>
    </lineage>
</organism>
<proteinExistence type="predicted"/>
<dbReference type="PANTHER" id="PTHR33121:SF32">
    <property type="entry name" value="RNASE E SPECIFICITY FACTOR CSRD"/>
    <property type="match status" value="1"/>
</dbReference>
<dbReference type="PROSITE" id="PS50883">
    <property type="entry name" value="EAL"/>
    <property type="match status" value="1"/>
</dbReference>
<dbReference type="OrthoDB" id="5894408at2"/>
<keyword evidence="1" id="KW-0472">Membrane</keyword>
<evidence type="ECO:0000259" key="2">
    <source>
        <dbReference type="PROSITE" id="PS50883"/>
    </source>
</evidence>
<dbReference type="InterPro" id="IPR050706">
    <property type="entry name" value="Cyclic-di-GMP_PDE-like"/>
</dbReference>
<accession>A0A6N8FCI1</accession>
<dbReference type="InterPro" id="IPR000160">
    <property type="entry name" value="GGDEF_dom"/>
</dbReference>
<reference evidence="4 5" key="1">
    <citation type="submission" date="2019-11" db="EMBL/GenBank/DDBJ databases">
        <title>P. haliotis isolates from Z. marina roots.</title>
        <authorList>
            <person name="Cohen M."/>
            <person name="Jospin G."/>
            <person name="Eisen J.A."/>
            <person name="Coil D.A."/>
        </authorList>
    </citation>
    <scope>NUCLEOTIDE SEQUENCE [LARGE SCALE GENOMIC DNA]</scope>
    <source>
        <strain evidence="4 5">UCD-MCMsp1aY</strain>
    </source>
</reference>
<feature type="transmembrane region" description="Helical" evidence="1">
    <location>
        <begin position="134"/>
        <end position="151"/>
    </location>
</feature>
<sequence>MKNNKYMEMQLTKVLYHGLLSSAGYIILALLVIVNITFYKFLESDYQSATKAHNKAFSVITAYADESQVRAYVSKLSTNTRLVKNWNIIDKSNKMGAEEAIFLAKSSTVNLFESEQQYLLVSFASLLEMNLKPLIIFNFLFAVTCLLSITLTQRRLFKYWRVLIQLETWASRQAKDDNFKFFITTEDFHLVNTVRRLNQQRIQAKKGGQEIDHMIRSQTFLDKLTGLGNRRYFDNRLEALLQEEGDVNGAVFFIHFAPLDKLRTLQGKRATSHYVKNYASLLTPYLDDIQQSIVARLSYSEFAILIPYIDQTLVEKIASELVDKSERFVLPNNLDQGRVCYIGVKMFNQTETPFHILAEADLALRAAQLLGPSSWFMYESNNLPISEVKGSVRWRIALNKALEQNNFLLDLRPVLDFYGNVIQYEANVKMIDEEEKLISANIFMPMARKSGVIKEIDKAALNLVTEELKHQDTSKISVKIHIDSLLDRDFDLWLVKFLKKHVKNMPRIIIEVSEFDLTHNVKK</sequence>
<keyword evidence="1" id="KW-1133">Transmembrane helix</keyword>
<dbReference type="InterPro" id="IPR043128">
    <property type="entry name" value="Rev_trsase/Diguanyl_cyclase"/>
</dbReference>
<evidence type="ECO:0000313" key="4">
    <source>
        <dbReference type="EMBL" id="MUH72877.1"/>
    </source>
</evidence>
<dbReference type="Proteomes" id="UP000439994">
    <property type="component" value="Unassembled WGS sequence"/>
</dbReference>
<dbReference type="InterPro" id="IPR001633">
    <property type="entry name" value="EAL_dom"/>
</dbReference>
<dbReference type="SMART" id="SM00267">
    <property type="entry name" value="GGDEF"/>
    <property type="match status" value="1"/>
</dbReference>
<dbReference type="EMBL" id="WOCD01000003">
    <property type="protein sequence ID" value="MUH72877.1"/>
    <property type="molecule type" value="Genomic_DNA"/>
</dbReference>
<dbReference type="SUPFAM" id="SSF141868">
    <property type="entry name" value="EAL domain-like"/>
    <property type="match status" value="1"/>
</dbReference>
<dbReference type="SUPFAM" id="SSF55073">
    <property type="entry name" value="Nucleotide cyclase"/>
    <property type="match status" value="1"/>
</dbReference>
<dbReference type="PANTHER" id="PTHR33121">
    <property type="entry name" value="CYCLIC DI-GMP PHOSPHODIESTERASE PDEF"/>
    <property type="match status" value="1"/>
</dbReference>
<dbReference type="InterPro" id="IPR029787">
    <property type="entry name" value="Nucleotide_cyclase"/>
</dbReference>
<dbReference type="PROSITE" id="PS50887">
    <property type="entry name" value="GGDEF"/>
    <property type="match status" value="1"/>
</dbReference>
<protein>
    <submittedName>
        <fullName evidence="4">Diguanylate cyclase</fullName>
    </submittedName>
</protein>
<keyword evidence="1" id="KW-0812">Transmembrane</keyword>
<keyword evidence="5" id="KW-1185">Reference proteome</keyword>
<feature type="domain" description="EAL" evidence="2">
    <location>
        <begin position="391"/>
        <end position="523"/>
    </location>
</feature>
<dbReference type="Pfam" id="PF00990">
    <property type="entry name" value="GGDEF"/>
    <property type="match status" value="1"/>
</dbReference>
<evidence type="ECO:0000256" key="1">
    <source>
        <dbReference type="SAM" id="Phobius"/>
    </source>
</evidence>
<dbReference type="InterPro" id="IPR035919">
    <property type="entry name" value="EAL_sf"/>
</dbReference>
<dbReference type="Pfam" id="PF00563">
    <property type="entry name" value="EAL"/>
    <property type="match status" value="1"/>
</dbReference>
<feature type="domain" description="GGDEF" evidence="3">
    <location>
        <begin position="250"/>
        <end position="380"/>
    </location>
</feature>
<dbReference type="AlphaFoldDB" id="A0A6N8FCI1"/>
<evidence type="ECO:0000259" key="3">
    <source>
        <dbReference type="PROSITE" id="PS50887"/>
    </source>
</evidence>
<comment type="caution">
    <text evidence="4">The sequence shown here is derived from an EMBL/GenBank/DDBJ whole genome shotgun (WGS) entry which is preliminary data.</text>
</comment>
<feature type="transmembrane region" description="Helical" evidence="1">
    <location>
        <begin position="14"/>
        <end position="38"/>
    </location>
</feature>
<evidence type="ECO:0000313" key="5">
    <source>
        <dbReference type="Proteomes" id="UP000439994"/>
    </source>
</evidence>
<dbReference type="Gene3D" id="3.30.70.270">
    <property type="match status" value="1"/>
</dbReference>